<dbReference type="InterPro" id="IPR006439">
    <property type="entry name" value="HAD-SF_hydro_IA"/>
</dbReference>
<dbReference type="InterPro" id="IPR023198">
    <property type="entry name" value="PGP-like_dom2"/>
</dbReference>
<accession>A0ABQ6M2E1</accession>
<keyword evidence="4" id="KW-0119">Carbohydrate metabolism</keyword>
<evidence type="ECO:0000256" key="2">
    <source>
        <dbReference type="ARBA" id="ARBA00022801"/>
    </source>
</evidence>
<dbReference type="SFLD" id="SFLDG01135">
    <property type="entry name" value="C1.5.6:_HAD__Beta-PGM__Phospha"/>
    <property type="match status" value="1"/>
</dbReference>
<dbReference type="Gene3D" id="3.40.50.1000">
    <property type="entry name" value="HAD superfamily/HAD-like"/>
    <property type="match status" value="1"/>
</dbReference>
<dbReference type="Pfam" id="PF13419">
    <property type="entry name" value="HAD_2"/>
    <property type="match status" value="1"/>
</dbReference>
<dbReference type="InterPro" id="IPR041492">
    <property type="entry name" value="HAD_2"/>
</dbReference>
<organism evidence="5 6">
    <name type="scientific">Biformimicrobium ophioploci</name>
    <dbReference type="NCBI Taxonomy" id="3036711"/>
    <lineage>
        <taxon>Bacteria</taxon>
        <taxon>Pseudomonadati</taxon>
        <taxon>Pseudomonadota</taxon>
        <taxon>Gammaproteobacteria</taxon>
        <taxon>Cellvibrionales</taxon>
        <taxon>Microbulbiferaceae</taxon>
        <taxon>Biformimicrobium</taxon>
    </lineage>
</organism>
<dbReference type="PANTHER" id="PTHR43434">
    <property type="entry name" value="PHOSPHOGLYCOLATE PHOSPHATASE"/>
    <property type="match status" value="1"/>
</dbReference>
<evidence type="ECO:0000256" key="3">
    <source>
        <dbReference type="ARBA" id="ARBA00022842"/>
    </source>
</evidence>
<dbReference type="SUPFAM" id="SSF56784">
    <property type="entry name" value="HAD-like"/>
    <property type="match status" value="1"/>
</dbReference>
<evidence type="ECO:0000313" key="6">
    <source>
        <dbReference type="Proteomes" id="UP001224392"/>
    </source>
</evidence>
<proteinExistence type="predicted"/>
<dbReference type="RefSeq" id="WP_285765076.1">
    <property type="nucleotide sequence ID" value="NZ_BSYJ01000006.1"/>
</dbReference>
<evidence type="ECO:0000256" key="4">
    <source>
        <dbReference type="ARBA" id="ARBA00023277"/>
    </source>
</evidence>
<dbReference type="EMBL" id="BSYJ01000006">
    <property type="protein sequence ID" value="GMG88467.1"/>
    <property type="molecule type" value="Genomic_DNA"/>
</dbReference>
<comment type="caution">
    <text evidence="5">The sequence shown here is derived from an EMBL/GenBank/DDBJ whole genome shotgun (WGS) entry which is preliminary data.</text>
</comment>
<dbReference type="InterPro" id="IPR050155">
    <property type="entry name" value="HAD-like_hydrolase_sf"/>
</dbReference>
<sequence length="221" mass="24393">MLRAVLFDLDGTLFDTAPDFTVVLNEIRQQDNLPPLPESAVREVVSNGTRAMVKLGFDVNEGDAGFIELRDRFLARYLTHLAEKTVLFPGLENLIDKLAEHGIAWGIVTNKPELYTVPLMAAFDYLPTPGAVICPEHAERRKPHPDPILLACRKIGCAPEEAIYVGDHERDIAAGRAAGMPTIACTYGYLDGETAVDTWGADHIVDHGSEIWPLLKNTYLQ</sequence>
<gene>
    <name evidence="5" type="primary">mupP</name>
    <name evidence="5" type="ORF">MNKW57_27880</name>
</gene>
<keyword evidence="3" id="KW-0460">Magnesium</keyword>
<protein>
    <submittedName>
        <fullName evidence="5">N-acetylmuramic acid 6-phosphate phosphatase MupP</fullName>
    </submittedName>
</protein>
<keyword evidence="2" id="KW-0378">Hydrolase</keyword>
<dbReference type="NCBIfam" id="TIGR01549">
    <property type="entry name" value="HAD-SF-IA-v1"/>
    <property type="match status" value="1"/>
</dbReference>
<reference evidence="5 6" key="1">
    <citation type="submission" date="2023-04" db="EMBL/GenBank/DDBJ databases">
        <title>Marinobulbifer ophiurae gen. nov., sp. Nov., isolate from tissue of brittle star Ophioplocus japonicus.</title>
        <authorList>
            <person name="Kawano K."/>
            <person name="Sawayama S."/>
            <person name="Nakagawa S."/>
        </authorList>
    </citation>
    <scope>NUCLEOTIDE SEQUENCE [LARGE SCALE GENOMIC DNA]</scope>
    <source>
        <strain evidence="5 6">NKW57</strain>
    </source>
</reference>
<keyword evidence="6" id="KW-1185">Reference proteome</keyword>
<dbReference type="NCBIfam" id="TIGR01509">
    <property type="entry name" value="HAD-SF-IA-v3"/>
    <property type="match status" value="1"/>
</dbReference>
<dbReference type="SFLD" id="SFLDG01129">
    <property type="entry name" value="C1.5:_HAD__Beta-PGM__Phosphata"/>
    <property type="match status" value="1"/>
</dbReference>
<evidence type="ECO:0000313" key="5">
    <source>
        <dbReference type="EMBL" id="GMG88467.1"/>
    </source>
</evidence>
<keyword evidence="1" id="KW-0479">Metal-binding</keyword>
<dbReference type="SFLD" id="SFLDS00003">
    <property type="entry name" value="Haloacid_Dehalogenase"/>
    <property type="match status" value="1"/>
</dbReference>
<name>A0ABQ6M2E1_9GAMM</name>
<dbReference type="InterPro" id="IPR023214">
    <property type="entry name" value="HAD_sf"/>
</dbReference>
<dbReference type="Proteomes" id="UP001224392">
    <property type="component" value="Unassembled WGS sequence"/>
</dbReference>
<dbReference type="InterPro" id="IPR036412">
    <property type="entry name" value="HAD-like_sf"/>
</dbReference>
<evidence type="ECO:0000256" key="1">
    <source>
        <dbReference type="ARBA" id="ARBA00022723"/>
    </source>
</evidence>
<dbReference type="Gene3D" id="1.10.150.240">
    <property type="entry name" value="Putative phosphatase, domain 2"/>
    <property type="match status" value="1"/>
</dbReference>
<dbReference type="PRINTS" id="PR00413">
    <property type="entry name" value="HADHALOGNASE"/>
</dbReference>
<dbReference type="PANTHER" id="PTHR43434:SF23">
    <property type="entry name" value="PHOSPHOGLYCOLATE PHOSPHATASE"/>
    <property type="match status" value="1"/>
</dbReference>